<accession>A0ABU3A0U2</accession>
<dbReference type="SUPFAM" id="SSF52540">
    <property type="entry name" value="P-loop containing nucleoside triphosphate hydrolases"/>
    <property type="match status" value="1"/>
</dbReference>
<protein>
    <recommendedName>
        <fullName evidence="2 9">DNA polymerase III subunit delta</fullName>
        <ecNumber evidence="1 9">2.7.7.7</ecNumber>
    </recommendedName>
</protein>
<evidence type="ECO:0000313" key="13">
    <source>
        <dbReference type="Proteomes" id="UP001266357"/>
    </source>
</evidence>
<dbReference type="InterPro" id="IPR032780">
    <property type="entry name" value="DNA_pol3_delt_C"/>
</dbReference>
<dbReference type="PANTHER" id="PTHR34388:SF1">
    <property type="entry name" value="DNA POLYMERASE III SUBUNIT DELTA"/>
    <property type="match status" value="1"/>
</dbReference>
<keyword evidence="6" id="KW-0239">DNA-directed DNA polymerase</keyword>
<reference evidence="12 13" key="1">
    <citation type="submission" date="2023-09" db="EMBL/GenBank/DDBJ databases">
        <authorList>
            <person name="Rey-Velasco X."/>
        </authorList>
    </citation>
    <scope>NUCLEOTIDE SEQUENCE [LARGE SCALE GENOMIC DNA]</scope>
    <source>
        <strain evidence="12 13">W431</strain>
    </source>
</reference>
<gene>
    <name evidence="12" type="primary">holA</name>
    <name evidence="12" type="ORF">RM573_03995</name>
</gene>
<keyword evidence="13" id="KW-1185">Reference proteome</keyword>
<keyword evidence="5" id="KW-0235">DNA replication</keyword>
<dbReference type="NCBIfam" id="TIGR01128">
    <property type="entry name" value="holA"/>
    <property type="match status" value="1"/>
</dbReference>
<name>A0ABU3A0U2_9GAMM</name>
<evidence type="ECO:0000256" key="5">
    <source>
        <dbReference type="ARBA" id="ARBA00022705"/>
    </source>
</evidence>
<feature type="domain" description="DNA polymerase III delta N-terminal" evidence="10">
    <location>
        <begin position="21"/>
        <end position="136"/>
    </location>
</feature>
<dbReference type="InterPro" id="IPR010372">
    <property type="entry name" value="DNA_pol3_delta_N"/>
</dbReference>
<dbReference type="CDD" id="cd18138">
    <property type="entry name" value="HLD_clamp_pol_III_delta"/>
    <property type="match status" value="1"/>
</dbReference>
<dbReference type="Gene3D" id="1.20.272.10">
    <property type="match status" value="1"/>
</dbReference>
<dbReference type="RefSeq" id="WP_311577638.1">
    <property type="nucleotide sequence ID" value="NZ_JAVRIF010000002.1"/>
</dbReference>
<proteinExistence type="inferred from homology"/>
<comment type="catalytic activity">
    <reaction evidence="8">
        <text>DNA(n) + a 2'-deoxyribonucleoside 5'-triphosphate = DNA(n+1) + diphosphate</text>
        <dbReference type="Rhea" id="RHEA:22508"/>
        <dbReference type="Rhea" id="RHEA-COMP:17339"/>
        <dbReference type="Rhea" id="RHEA-COMP:17340"/>
        <dbReference type="ChEBI" id="CHEBI:33019"/>
        <dbReference type="ChEBI" id="CHEBI:61560"/>
        <dbReference type="ChEBI" id="CHEBI:173112"/>
        <dbReference type="EC" id="2.7.7.7"/>
    </reaction>
</comment>
<dbReference type="GO" id="GO:0003887">
    <property type="term" value="F:DNA-directed DNA polymerase activity"/>
    <property type="evidence" value="ECO:0007669"/>
    <property type="project" value="UniProtKB-EC"/>
</dbReference>
<dbReference type="EC" id="2.7.7.7" evidence="1 9"/>
<evidence type="ECO:0000256" key="3">
    <source>
        <dbReference type="ARBA" id="ARBA00022679"/>
    </source>
</evidence>
<organism evidence="12 13">
    <name type="scientific">Thalassotalea castellviae</name>
    <dbReference type="NCBI Taxonomy" id="3075612"/>
    <lineage>
        <taxon>Bacteria</taxon>
        <taxon>Pseudomonadati</taxon>
        <taxon>Pseudomonadota</taxon>
        <taxon>Gammaproteobacteria</taxon>
        <taxon>Alteromonadales</taxon>
        <taxon>Colwelliaceae</taxon>
        <taxon>Thalassotalea</taxon>
    </lineage>
</organism>
<dbReference type="InterPro" id="IPR005790">
    <property type="entry name" value="DNA_polIII_delta"/>
</dbReference>
<dbReference type="EMBL" id="JAVRIF010000002">
    <property type="protein sequence ID" value="MDT0602743.1"/>
    <property type="molecule type" value="Genomic_DNA"/>
</dbReference>
<evidence type="ECO:0000259" key="10">
    <source>
        <dbReference type="Pfam" id="PF06144"/>
    </source>
</evidence>
<keyword evidence="4 12" id="KW-0548">Nucleotidyltransferase</keyword>
<keyword evidence="3 12" id="KW-0808">Transferase</keyword>
<dbReference type="Pfam" id="PF14840">
    <property type="entry name" value="DNA_pol3_delt_C"/>
    <property type="match status" value="1"/>
</dbReference>
<evidence type="ECO:0000256" key="8">
    <source>
        <dbReference type="ARBA" id="ARBA00049244"/>
    </source>
</evidence>
<dbReference type="SUPFAM" id="SSF48019">
    <property type="entry name" value="post-AAA+ oligomerization domain-like"/>
    <property type="match status" value="1"/>
</dbReference>
<evidence type="ECO:0000256" key="7">
    <source>
        <dbReference type="ARBA" id="ARBA00034754"/>
    </source>
</evidence>
<comment type="caution">
    <text evidence="12">The sequence shown here is derived from an EMBL/GenBank/DDBJ whole genome shotgun (WGS) entry which is preliminary data.</text>
</comment>
<dbReference type="Gene3D" id="1.10.8.60">
    <property type="match status" value="1"/>
</dbReference>
<dbReference type="Proteomes" id="UP001266357">
    <property type="component" value="Unassembled WGS sequence"/>
</dbReference>
<evidence type="ECO:0000256" key="4">
    <source>
        <dbReference type="ARBA" id="ARBA00022695"/>
    </source>
</evidence>
<sequence>MRIYHNQLTNTLHQGFKPVWLIFGDEPWQKNDSLFSIKAHFKQQGFDELIRFSVDDKFDWSLLLQEYQAMSLFSSQRIIELELMTNKLGDKGSKALAQISEQLHPDVLLILHGAKMDAAGQKRKWFKVLEKNGCFLPLYDIEGKQLNQWIQRQARLNNLNLHPDVFLMLAELFEGNLNALTQEIQKLSILFGQQLITVSDAESLLIKQAKFNPFQLIDAMLMGDIKKCVAMLDQLQQDGTAINQLIWFIHKEINQLFIMQEKIAQGDSFATLCKEFRIWDKRKPLYQHAINHITEHNLAYAQARIADVDTISKTNSEFNPFVLLADVLVSLYHGETMKHYSLNYEYA</sequence>
<dbReference type="Gene3D" id="3.40.50.300">
    <property type="entry name" value="P-loop containing nucleotide triphosphate hydrolases"/>
    <property type="match status" value="1"/>
</dbReference>
<evidence type="ECO:0000256" key="9">
    <source>
        <dbReference type="NCBIfam" id="TIGR01128"/>
    </source>
</evidence>
<evidence type="ECO:0000256" key="2">
    <source>
        <dbReference type="ARBA" id="ARBA00017703"/>
    </source>
</evidence>
<evidence type="ECO:0000256" key="6">
    <source>
        <dbReference type="ARBA" id="ARBA00022932"/>
    </source>
</evidence>
<dbReference type="InterPro" id="IPR027417">
    <property type="entry name" value="P-loop_NTPase"/>
</dbReference>
<evidence type="ECO:0000259" key="11">
    <source>
        <dbReference type="Pfam" id="PF14840"/>
    </source>
</evidence>
<dbReference type="PANTHER" id="PTHR34388">
    <property type="entry name" value="DNA POLYMERASE III SUBUNIT DELTA"/>
    <property type="match status" value="1"/>
</dbReference>
<comment type="similarity">
    <text evidence="7">Belongs to the DNA polymerase HolA subunit family.</text>
</comment>
<evidence type="ECO:0000313" key="12">
    <source>
        <dbReference type="EMBL" id="MDT0602743.1"/>
    </source>
</evidence>
<feature type="domain" description="DNA polymerase III subunit delta C-terminal" evidence="11">
    <location>
        <begin position="213"/>
        <end position="309"/>
    </location>
</feature>
<dbReference type="Pfam" id="PF06144">
    <property type="entry name" value="DNA_pol3_delta"/>
    <property type="match status" value="1"/>
</dbReference>
<dbReference type="InterPro" id="IPR008921">
    <property type="entry name" value="DNA_pol3_clamp-load_cplx_C"/>
</dbReference>
<evidence type="ECO:0000256" key="1">
    <source>
        <dbReference type="ARBA" id="ARBA00012417"/>
    </source>
</evidence>